<accession>A0A8X6XHJ9</accession>
<dbReference type="Pfam" id="PF00106">
    <property type="entry name" value="adh_short"/>
    <property type="match status" value="1"/>
</dbReference>
<evidence type="ECO:0000313" key="4">
    <source>
        <dbReference type="EMBL" id="GFY52574.1"/>
    </source>
</evidence>
<dbReference type="OrthoDB" id="6417325at2759"/>
<evidence type="ECO:0000256" key="3">
    <source>
        <dbReference type="RuleBase" id="RU000363"/>
    </source>
</evidence>
<proteinExistence type="inferred from homology"/>
<evidence type="ECO:0000313" key="5">
    <source>
        <dbReference type="Proteomes" id="UP000886998"/>
    </source>
</evidence>
<dbReference type="InterPro" id="IPR036291">
    <property type="entry name" value="NAD(P)-bd_dom_sf"/>
</dbReference>
<protein>
    <recommendedName>
        <fullName evidence="6">Dehydrogenase/reductase SDR family member 11</fullName>
    </recommendedName>
</protein>
<dbReference type="AlphaFoldDB" id="A0A8X6XHJ9"/>
<dbReference type="PRINTS" id="PR00080">
    <property type="entry name" value="SDRFAMILY"/>
</dbReference>
<organism evidence="4 5">
    <name type="scientific">Trichonephila inaurata madagascariensis</name>
    <dbReference type="NCBI Taxonomy" id="2747483"/>
    <lineage>
        <taxon>Eukaryota</taxon>
        <taxon>Metazoa</taxon>
        <taxon>Ecdysozoa</taxon>
        <taxon>Arthropoda</taxon>
        <taxon>Chelicerata</taxon>
        <taxon>Arachnida</taxon>
        <taxon>Araneae</taxon>
        <taxon>Araneomorphae</taxon>
        <taxon>Entelegynae</taxon>
        <taxon>Araneoidea</taxon>
        <taxon>Nephilidae</taxon>
        <taxon>Trichonephila</taxon>
        <taxon>Trichonephila inaurata</taxon>
    </lineage>
</organism>
<keyword evidence="2" id="KW-0560">Oxidoreductase</keyword>
<evidence type="ECO:0008006" key="6">
    <source>
        <dbReference type="Google" id="ProtNLM"/>
    </source>
</evidence>
<sequence length="206" mass="22476">MERWNGRVALVTGASVGIGAQLCRVLVRHGMTVVGCARSVDKIEAIANEEAVKTSPGKLVAIKCDLTNESEILSVFDEIRQTFGRLDVLINNAGLGHDAPLLTGNTSEWRNMLDVNVMALCICSREAVHLMKEKNIDDGQIIHISSIGGHRMPTANFLGANFYCGTKFMVKALTEGLRKELKALNSRIRIASVSPGLVETRFGFHQ</sequence>
<dbReference type="PRINTS" id="PR00081">
    <property type="entry name" value="GDHRDH"/>
</dbReference>
<evidence type="ECO:0000256" key="2">
    <source>
        <dbReference type="ARBA" id="ARBA00023002"/>
    </source>
</evidence>
<dbReference type="Gene3D" id="3.40.50.720">
    <property type="entry name" value="NAD(P)-binding Rossmann-like Domain"/>
    <property type="match status" value="1"/>
</dbReference>
<gene>
    <name evidence="4" type="primary">DHRS11</name>
    <name evidence="4" type="ORF">TNIN_268431</name>
</gene>
<name>A0A8X6XHJ9_9ARAC</name>
<dbReference type="EMBL" id="BMAV01008748">
    <property type="protein sequence ID" value="GFY52574.1"/>
    <property type="molecule type" value="Genomic_DNA"/>
</dbReference>
<comment type="similarity">
    <text evidence="1 3">Belongs to the short-chain dehydrogenases/reductases (SDR) family.</text>
</comment>
<dbReference type="FunFam" id="3.40.50.720:FF:000047">
    <property type="entry name" value="NADP-dependent L-serine/L-allo-threonine dehydrogenase"/>
    <property type="match status" value="1"/>
</dbReference>
<reference evidence="4" key="1">
    <citation type="submission" date="2020-08" db="EMBL/GenBank/DDBJ databases">
        <title>Multicomponent nature underlies the extraordinary mechanical properties of spider dragline silk.</title>
        <authorList>
            <person name="Kono N."/>
            <person name="Nakamura H."/>
            <person name="Mori M."/>
            <person name="Yoshida Y."/>
            <person name="Ohtoshi R."/>
            <person name="Malay A.D."/>
            <person name="Moran D.A.P."/>
            <person name="Tomita M."/>
            <person name="Numata K."/>
            <person name="Arakawa K."/>
        </authorList>
    </citation>
    <scope>NUCLEOTIDE SEQUENCE</scope>
</reference>
<dbReference type="InterPro" id="IPR002347">
    <property type="entry name" value="SDR_fam"/>
</dbReference>
<dbReference type="PANTHER" id="PTHR43115">
    <property type="entry name" value="DEHYDROGENASE/REDUCTASE SDR FAMILY MEMBER 11"/>
    <property type="match status" value="1"/>
</dbReference>
<keyword evidence="5" id="KW-1185">Reference proteome</keyword>
<dbReference type="PANTHER" id="PTHR43115:SF4">
    <property type="entry name" value="DEHYDROGENASE_REDUCTASE SDR FAMILY MEMBER 11"/>
    <property type="match status" value="1"/>
</dbReference>
<dbReference type="SUPFAM" id="SSF51735">
    <property type="entry name" value="NAD(P)-binding Rossmann-fold domains"/>
    <property type="match status" value="1"/>
</dbReference>
<comment type="caution">
    <text evidence="4">The sequence shown here is derived from an EMBL/GenBank/DDBJ whole genome shotgun (WGS) entry which is preliminary data.</text>
</comment>
<dbReference type="Proteomes" id="UP000886998">
    <property type="component" value="Unassembled WGS sequence"/>
</dbReference>
<dbReference type="GO" id="GO:0016616">
    <property type="term" value="F:oxidoreductase activity, acting on the CH-OH group of donors, NAD or NADP as acceptor"/>
    <property type="evidence" value="ECO:0007669"/>
    <property type="project" value="UniProtKB-ARBA"/>
</dbReference>
<evidence type="ECO:0000256" key="1">
    <source>
        <dbReference type="ARBA" id="ARBA00006484"/>
    </source>
</evidence>